<organism evidence="1 2">
    <name type="scientific">Brassica cretica</name>
    <name type="common">Mustard</name>
    <dbReference type="NCBI Taxonomy" id="69181"/>
    <lineage>
        <taxon>Eukaryota</taxon>
        <taxon>Viridiplantae</taxon>
        <taxon>Streptophyta</taxon>
        <taxon>Embryophyta</taxon>
        <taxon>Tracheophyta</taxon>
        <taxon>Spermatophyta</taxon>
        <taxon>Magnoliopsida</taxon>
        <taxon>eudicotyledons</taxon>
        <taxon>Gunneridae</taxon>
        <taxon>Pentapetalae</taxon>
        <taxon>rosids</taxon>
        <taxon>malvids</taxon>
        <taxon>Brassicales</taxon>
        <taxon>Brassicaceae</taxon>
        <taxon>Brassiceae</taxon>
        <taxon>Brassica</taxon>
    </lineage>
</organism>
<name>A0A8S9SD21_BRACR</name>
<evidence type="ECO:0000313" key="2">
    <source>
        <dbReference type="Proteomes" id="UP000712600"/>
    </source>
</evidence>
<dbReference type="Proteomes" id="UP000712600">
    <property type="component" value="Unassembled WGS sequence"/>
</dbReference>
<dbReference type="AlphaFoldDB" id="A0A8S9SD21"/>
<proteinExistence type="predicted"/>
<gene>
    <name evidence="1" type="ORF">F2Q69_00036009</name>
</gene>
<comment type="caution">
    <text evidence="1">The sequence shown here is derived from an EMBL/GenBank/DDBJ whole genome shotgun (WGS) entry which is preliminary data.</text>
</comment>
<sequence length="71" mass="7824">MATWASNFPVAIWLPGPVTSRSPYGDPGLERLGRYMAIWAGNVPVATRPCSVLVAIWRPGLRPCFSRPRSL</sequence>
<dbReference type="EMBL" id="QGKX02000004">
    <property type="protein sequence ID" value="KAF3598557.1"/>
    <property type="molecule type" value="Genomic_DNA"/>
</dbReference>
<accession>A0A8S9SD21</accession>
<evidence type="ECO:0000313" key="1">
    <source>
        <dbReference type="EMBL" id="KAF3598557.1"/>
    </source>
</evidence>
<reference evidence="1" key="1">
    <citation type="submission" date="2019-12" db="EMBL/GenBank/DDBJ databases">
        <title>Genome sequencing and annotation of Brassica cretica.</title>
        <authorList>
            <person name="Studholme D.J."/>
            <person name="Sarris P."/>
        </authorList>
    </citation>
    <scope>NUCLEOTIDE SEQUENCE</scope>
    <source>
        <strain evidence="1">PFS-109/04</strain>
        <tissue evidence="1">Leaf</tissue>
    </source>
</reference>
<protein>
    <submittedName>
        <fullName evidence="1">Uncharacterized protein</fullName>
    </submittedName>
</protein>